<feature type="compositionally biased region" description="Basic and acidic residues" evidence="1">
    <location>
        <begin position="48"/>
        <end position="68"/>
    </location>
</feature>
<evidence type="ECO:0000256" key="1">
    <source>
        <dbReference type="SAM" id="MobiDB-lite"/>
    </source>
</evidence>
<feature type="compositionally biased region" description="Low complexity" evidence="1">
    <location>
        <begin position="83"/>
        <end position="96"/>
    </location>
</feature>
<proteinExistence type="predicted"/>
<feature type="region of interest" description="Disordered" evidence="1">
    <location>
        <begin position="179"/>
        <end position="247"/>
    </location>
</feature>
<keyword evidence="3" id="KW-1185">Reference proteome</keyword>
<feature type="region of interest" description="Disordered" evidence="1">
    <location>
        <begin position="30"/>
        <end position="120"/>
    </location>
</feature>
<comment type="caution">
    <text evidence="2">The sequence shown here is derived from an EMBL/GenBank/DDBJ whole genome shotgun (WGS) entry which is preliminary data.</text>
</comment>
<evidence type="ECO:0000313" key="2">
    <source>
        <dbReference type="EMBL" id="PNS19743.1"/>
    </source>
</evidence>
<gene>
    <name evidence="2" type="ORF">CAC42_7710</name>
</gene>
<dbReference type="InParanoid" id="A0A2K1QXV2"/>
<protein>
    <submittedName>
        <fullName evidence="2">Uncharacterized protein</fullName>
    </submittedName>
</protein>
<evidence type="ECO:0000313" key="3">
    <source>
        <dbReference type="Proteomes" id="UP000243797"/>
    </source>
</evidence>
<organism evidence="2 3">
    <name type="scientific">Sphaceloma murrayae</name>
    <dbReference type="NCBI Taxonomy" id="2082308"/>
    <lineage>
        <taxon>Eukaryota</taxon>
        <taxon>Fungi</taxon>
        <taxon>Dikarya</taxon>
        <taxon>Ascomycota</taxon>
        <taxon>Pezizomycotina</taxon>
        <taxon>Dothideomycetes</taxon>
        <taxon>Dothideomycetidae</taxon>
        <taxon>Myriangiales</taxon>
        <taxon>Elsinoaceae</taxon>
        <taxon>Sphaceloma</taxon>
    </lineage>
</organism>
<feature type="compositionally biased region" description="Basic and acidic residues" evidence="1">
    <location>
        <begin position="184"/>
        <end position="211"/>
    </location>
</feature>
<accession>A0A2K1QXV2</accession>
<dbReference type="AlphaFoldDB" id="A0A2K1QXV2"/>
<feature type="compositionally biased region" description="Basic and acidic residues" evidence="1">
    <location>
        <begin position="218"/>
        <end position="247"/>
    </location>
</feature>
<sequence>MMRGRSISPPSEDQAIQYTHWHNTAQPHVPIGIWPPGSPPRLETSSNHSEESMSHSTRAHTEARRVNNETHTTNDNTTRDVSETVAAATTTAVAEDTASDHTPRRPHAEAQTAGPARQRGFAIRTTPDGTPIFLVVNGQYVPNPALNRGSRAGTTQLLRRDPVARAPALRPVAAAATVAVTGGQEERGRKRKAEGEERGRRRMRAIDRGDGEGGVVVEKVEVEDGDERRPVASEDEGGGKGEEGAVV</sequence>
<feature type="compositionally biased region" description="Basic and acidic residues" evidence="1">
    <location>
        <begin position="98"/>
        <end position="108"/>
    </location>
</feature>
<reference evidence="2 3" key="1">
    <citation type="submission" date="2017-06" db="EMBL/GenBank/DDBJ databases">
        <title>Draft genome sequence of a variant of Elsinoe murrayae.</title>
        <authorList>
            <person name="Cheng Q."/>
        </authorList>
    </citation>
    <scope>NUCLEOTIDE SEQUENCE [LARGE SCALE GENOMIC DNA]</scope>
    <source>
        <strain evidence="2 3">CQ-2017a</strain>
    </source>
</reference>
<name>A0A2K1QXV2_9PEZI</name>
<dbReference type="EMBL" id="NKHZ01000029">
    <property type="protein sequence ID" value="PNS19743.1"/>
    <property type="molecule type" value="Genomic_DNA"/>
</dbReference>
<dbReference type="Proteomes" id="UP000243797">
    <property type="component" value="Unassembled WGS sequence"/>
</dbReference>